<name>A0ABV2QVY3_9HYPH</name>
<dbReference type="PROSITE" id="PS51257">
    <property type="entry name" value="PROKAR_LIPOPROTEIN"/>
    <property type="match status" value="1"/>
</dbReference>
<reference evidence="1 2" key="1">
    <citation type="submission" date="2024-06" db="EMBL/GenBank/DDBJ databases">
        <title>Sorghum-associated microbial communities from plants grown in Nebraska, USA.</title>
        <authorList>
            <person name="Schachtman D."/>
        </authorList>
    </citation>
    <scope>NUCLEOTIDE SEQUENCE [LARGE SCALE GENOMIC DNA]</scope>
    <source>
        <strain evidence="1 2">3207</strain>
    </source>
</reference>
<dbReference type="RefSeq" id="WP_354549332.1">
    <property type="nucleotide sequence ID" value="NZ_JBEPSM010000001.1"/>
</dbReference>
<proteinExistence type="predicted"/>
<gene>
    <name evidence="1" type="ORF">ABIE08_001096</name>
</gene>
<dbReference type="EMBL" id="JBEPSM010000001">
    <property type="protein sequence ID" value="MET4633183.1"/>
    <property type="molecule type" value="Genomic_DNA"/>
</dbReference>
<organism evidence="1 2">
    <name type="scientific">Kaistia defluvii</name>
    <dbReference type="NCBI Taxonomy" id="410841"/>
    <lineage>
        <taxon>Bacteria</taxon>
        <taxon>Pseudomonadati</taxon>
        <taxon>Pseudomonadota</taxon>
        <taxon>Alphaproteobacteria</taxon>
        <taxon>Hyphomicrobiales</taxon>
        <taxon>Kaistiaceae</taxon>
        <taxon>Kaistia</taxon>
    </lineage>
</organism>
<dbReference type="Proteomes" id="UP001549321">
    <property type="component" value="Unassembled WGS sequence"/>
</dbReference>
<evidence type="ECO:0000313" key="1">
    <source>
        <dbReference type="EMBL" id="MET4633183.1"/>
    </source>
</evidence>
<evidence type="ECO:0000313" key="2">
    <source>
        <dbReference type="Proteomes" id="UP001549321"/>
    </source>
</evidence>
<accession>A0ABV2QVY3</accession>
<comment type="caution">
    <text evidence="1">The sequence shown here is derived from an EMBL/GenBank/DDBJ whole genome shotgun (WGS) entry which is preliminary data.</text>
</comment>
<protein>
    <submittedName>
        <fullName evidence="1">Uncharacterized protein</fullName>
    </submittedName>
</protein>
<keyword evidence="2" id="KW-1185">Reference proteome</keyword>
<sequence length="111" mass="11531">MNHRIPALIAVLAAVGLAGCMSRPVQVSAPPGLSAPSNEPLTWVRKDGQSGRANPALADQFAADRADCVRAPGDNAALREAEACMANRGYALVPASQAAARAAQYRRMAGY</sequence>